<proteinExistence type="predicted"/>
<evidence type="ECO:0000313" key="4">
    <source>
        <dbReference type="Proteomes" id="UP000052268"/>
    </source>
</evidence>
<organism evidence="3 4">
    <name type="scientific">Novosphingobium barchaimii LL02</name>
    <dbReference type="NCBI Taxonomy" id="1114963"/>
    <lineage>
        <taxon>Bacteria</taxon>
        <taxon>Pseudomonadati</taxon>
        <taxon>Pseudomonadota</taxon>
        <taxon>Alphaproteobacteria</taxon>
        <taxon>Sphingomonadales</taxon>
        <taxon>Sphingomonadaceae</taxon>
        <taxon>Novosphingobium</taxon>
    </lineage>
</organism>
<evidence type="ECO:0000256" key="1">
    <source>
        <dbReference type="SAM" id="MobiDB-lite"/>
    </source>
</evidence>
<feature type="chain" id="PRO_5005293976" description="Argininosuccinate lyase" evidence="2">
    <location>
        <begin position="20"/>
        <end position="69"/>
    </location>
</feature>
<sequence length="69" mass="7011">MKKARLIFLSLIPAMLALGGCSKPDTAPGPGGVTMGEARALDEAAAMLDERRPPAAALQPSAPKDAKAP</sequence>
<reference evidence="3 4" key="1">
    <citation type="journal article" date="2015" name="G3 (Bethesda)">
        <title>Insights into Ongoing Evolution of the Hexachlorocyclohexane Catabolic Pathway from Comparative Genomics of Ten Sphingomonadaceae Strains.</title>
        <authorList>
            <person name="Pearce S.L."/>
            <person name="Oakeshott J.G."/>
            <person name="Pandey G."/>
        </authorList>
    </citation>
    <scope>NUCLEOTIDE SEQUENCE [LARGE SCALE GENOMIC DNA]</scope>
    <source>
        <strain evidence="3 4">LL02</strain>
    </source>
</reference>
<keyword evidence="2" id="KW-0732">Signal</keyword>
<dbReference type="EMBL" id="JACU01000005">
    <property type="protein sequence ID" value="KMS55330.1"/>
    <property type="molecule type" value="Genomic_DNA"/>
</dbReference>
<feature type="signal peptide" evidence="2">
    <location>
        <begin position="1"/>
        <end position="19"/>
    </location>
</feature>
<evidence type="ECO:0000313" key="3">
    <source>
        <dbReference type="EMBL" id="KMS55330.1"/>
    </source>
</evidence>
<accession>A0A0J8AL27</accession>
<evidence type="ECO:0000256" key="2">
    <source>
        <dbReference type="SAM" id="SignalP"/>
    </source>
</evidence>
<keyword evidence="4" id="KW-1185">Reference proteome</keyword>
<dbReference type="OrthoDB" id="7429203at2"/>
<gene>
    <name evidence="3" type="ORF">V474_20050</name>
</gene>
<comment type="caution">
    <text evidence="3">The sequence shown here is derived from an EMBL/GenBank/DDBJ whole genome shotgun (WGS) entry which is preliminary data.</text>
</comment>
<dbReference type="AlphaFoldDB" id="A0A0J8AL27"/>
<evidence type="ECO:0008006" key="5">
    <source>
        <dbReference type="Google" id="ProtNLM"/>
    </source>
</evidence>
<protein>
    <recommendedName>
        <fullName evidence="5">Argininosuccinate lyase</fullName>
    </recommendedName>
</protein>
<dbReference type="PATRIC" id="fig|1114963.3.peg.2848"/>
<dbReference type="Proteomes" id="UP000052268">
    <property type="component" value="Unassembled WGS sequence"/>
</dbReference>
<name>A0A0J8AL27_9SPHN</name>
<feature type="region of interest" description="Disordered" evidence="1">
    <location>
        <begin position="49"/>
        <end position="69"/>
    </location>
</feature>
<dbReference type="PROSITE" id="PS51257">
    <property type="entry name" value="PROKAR_LIPOPROTEIN"/>
    <property type="match status" value="1"/>
</dbReference>
<dbReference type="RefSeq" id="WP_059151983.1">
    <property type="nucleotide sequence ID" value="NZ_KQ130454.1"/>
</dbReference>